<evidence type="ECO:0000256" key="4">
    <source>
        <dbReference type="ARBA" id="ARBA00022840"/>
    </source>
</evidence>
<dbReference type="InterPro" id="IPR014729">
    <property type="entry name" value="Rossmann-like_a/b/a_fold"/>
</dbReference>
<name>A0A7G2CHQ6_9TRYP</name>
<dbReference type="EMBL" id="LR877157">
    <property type="protein sequence ID" value="CAD2219390.1"/>
    <property type="molecule type" value="Genomic_DNA"/>
</dbReference>
<dbReference type="Gene3D" id="3.40.50.620">
    <property type="entry name" value="HUPs"/>
    <property type="match status" value="2"/>
</dbReference>
<proteinExistence type="inferred from homology"/>
<evidence type="ECO:0000256" key="6">
    <source>
        <dbReference type="ARBA" id="ARBA00023146"/>
    </source>
</evidence>
<evidence type="ECO:0000313" key="10">
    <source>
        <dbReference type="EMBL" id="CAD2219390.1"/>
    </source>
</evidence>
<dbReference type="PANTHER" id="PTHR46264:SF4">
    <property type="entry name" value="TYROSINE--TRNA LIGASE, CYTOPLASMIC"/>
    <property type="match status" value="1"/>
</dbReference>
<evidence type="ECO:0000256" key="8">
    <source>
        <dbReference type="ARBA" id="ARBA00048248"/>
    </source>
</evidence>
<reference evidence="10 11" key="1">
    <citation type="submission" date="2020-08" db="EMBL/GenBank/DDBJ databases">
        <authorList>
            <person name="Newling K."/>
            <person name="Davey J."/>
            <person name="Forrester S."/>
        </authorList>
    </citation>
    <scope>NUCLEOTIDE SEQUENCE [LARGE SCALE GENOMIC DNA]</scope>
    <source>
        <strain evidence="11">Crithidia deanei Carvalho (ATCC PRA-265)</strain>
    </source>
</reference>
<sequence length="518" mass="56917">MQCTDIFFLKADICQLGLDQRKVNMLAREYCDLIGKKLKPVILSHHMLAGLKQGQAKMSKSDPDSAIFMEDTEEDVRRKILQAYCPKVAQQQTAVTEDGAPESTDDKNPILDYYQCVVFSRPGASTKIGEKEFSTYEALESAFISDEVSEEALKEGLVTEINALLDPVRHHFQSNEEAKDLLEQVKSFRKAGVTPESKNETVYVAPDHPIACVFLPAQLRMPVTVANGIVKAVQQFLEQNPAGEVKAILPQWSAMGADELTGDEKDIKAALEYNVLLLQKYGLPSTVTVTSEEDLILADPNLYWFTTINVGRKNTLAHIETLYGGEVKNAGQVIAALMKVSDALLLKATHVLQTSFDGNTCELIKEFTAEQIKVENIDETAIPALHRPDAAPAILGVDDVLYLDDTEMDIRRKIKKAYSAPNESENPVIAVAAYFLQKNGEVLVERGEANGGNITYDKEAALREDCGSGALHPGDLKTAVAKLLVSSSETCRAALSTPEVKKLSQTLKNAEKKMAKKK</sequence>
<evidence type="ECO:0000256" key="7">
    <source>
        <dbReference type="ARBA" id="ARBA00033323"/>
    </source>
</evidence>
<dbReference type="GO" id="GO:0005524">
    <property type="term" value="F:ATP binding"/>
    <property type="evidence" value="ECO:0007669"/>
    <property type="project" value="UniProtKB-KW"/>
</dbReference>
<comment type="similarity">
    <text evidence="9">Belongs to the class-I aminoacyl-tRNA synthetase family.</text>
</comment>
<dbReference type="PANTHER" id="PTHR46264">
    <property type="entry name" value="TYROSINE-TRNA LIGASE"/>
    <property type="match status" value="1"/>
</dbReference>
<dbReference type="GO" id="GO:0005737">
    <property type="term" value="C:cytoplasm"/>
    <property type="evidence" value="ECO:0007669"/>
    <property type="project" value="TreeGrafter"/>
</dbReference>
<dbReference type="EC" id="6.1.1.1" evidence="1"/>
<protein>
    <recommendedName>
        <fullName evidence="1">tyrosine--tRNA ligase</fullName>
        <ecNumber evidence="1">6.1.1.1</ecNumber>
    </recommendedName>
    <alternativeName>
        <fullName evidence="7">Tyrosyl-tRNA synthetase</fullName>
    </alternativeName>
</protein>
<dbReference type="InterPro" id="IPR050489">
    <property type="entry name" value="Tyr-tRNA_synthase"/>
</dbReference>
<dbReference type="SUPFAM" id="SSF52374">
    <property type="entry name" value="Nucleotidylyl transferase"/>
    <property type="match status" value="2"/>
</dbReference>
<keyword evidence="11" id="KW-1185">Reference proteome</keyword>
<organism evidence="10 11">
    <name type="scientific">Angomonas deanei</name>
    <dbReference type="NCBI Taxonomy" id="59799"/>
    <lineage>
        <taxon>Eukaryota</taxon>
        <taxon>Discoba</taxon>
        <taxon>Euglenozoa</taxon>
        <taxon>Kinetoplastea</taxon>
        <taxon>Metakinetoplastina</taxon>
        <taxon>Trypanosomatida</taxon>
        <taxon>Trypanosomatidae</taxon>
        <taxon>Strigomonadinae</taxon>
        <taxon>Angomonas</taxon>
    </lineage>
</organism>
<gene>
    <name evidence="10" type="ORF">ADEAN_000689500</name>
</gene>
<dbReference type="OrthoDB" id="197206at2759"/>
<evidence type="ECO:0000256" key="3">
    <source>
        <dbReference type="ARBA" id="ARBA00022741"/>
    </source>
</evidence>
<keyword evidence="5 9" id="KW-0648">Protein biosynthesis</keyword>
<dbReference type="VEuPathDB" id="TriTrypDB:ADEAN_000689500"/>
<dbReference type="InterPro" id="IPR002305">
    <property type="entry name" value="aa-tRNA-synth_Ic"/>
</dbReference>
<evidence type="ECO:0000256" key="5">
    <source>
        <dbReference type="ARBA" id="ARBA00022917"/>
    </source>
</evidence>
<dbReference type="GO" id="GO:0006437">
    <property type="term" value="P:tyrosyl-tRNA aminoacylation"/>
    <property type="evidence" value="ECO:0007669"/>
    <property type="project" value="TreeGrafter"/>
</dbReference>
<comment type="catalytic activity">
    <reaction evidence="8">
        <text>tRNA(Tyr) + L-tyrosine + ATP = L-tyrosyl-tRNA(Tyr) + AMP + diphosphate + H(+)</text>
        <dbReference type="Rhea" id="RHEA:10220"/>
        <dbReference type="Rhea" id="RHEA-COMP:9706"/>
        <dbReference type="Rhea" id="RHEA-COMP:9707"/>
        <dbReference type="ChEBI" id="CHEBI:15378"/>
        <dbReference type="ChEBI" id="CHEBI:30616"/>
        <dbReference type="ChEBI" id="CHEBI:33019"/>
        <dbReference type="ChEBI" id="CHEBI:58315"/>
        <dbReference type="ChEBI" id="CHEBI:78442"/>
        <dbReference type="ChEBI" id="CHEBI:78536"/>
        <dbReference type="ChEBI" id="CHEBI:456215"/>
        <dbReference type="EC" id="6.1.1.1"/>
    </reaction>
</comment>
<dbReference type="GO" id="GO:0004831">
    <property type="term" value="F:tyrosine-tRNA ligase activity"/>
    <property type="evidence" value="ECO:0007669"/>
    <property type="project" value="UniProtKB-EC"/>
</dbReference>
<accession>A0A7G2CHQ6</accession>
<keyword evidence="2 9" id="KW-0436">Ligase</keyword>
<evidence type="ECO:0000256" key="9">
    <source>
        <dbReference type="RuleBase" id="RU363036"/>
    </source>
</evidence>
<dbReference type="AlphaFoldDB" id="A0A7G2CHQ6"/>
<keyword evidence="4 9" id="KW-0067">ATP-binding</keyword>
<keyword evidence="3 9" id="KW-0547">Nucleotide-binding</keyword>
<evidence type="ECO:0000256" key="2">
    <source>
        <dbReference type="ARBA" id="ARBA00022598"/>
    </source>
</evidence>
<evidence type="ECO:0000256" key="1">
    <source>
        <dbReference type="ARBA" id="ARBA00013160"/>
    </source>
</evidence>
<dbReference type="Proteomes" id="UP000515908">
    <property type="component" value="Chromosome 13"/>
</dbReference>
<evidence type="ECO:0000313" key="11">
    <source>
        <dbReference type="Proteomes" id="UP000515908"/>
    </source>
</evidence>
<keyword evidence="6 9" id="KW-0030">Aminoacyl-tRNA synthetase</keyword>
<dbReference type="Pfam" id="PF00579">
    <property type="entry name" value="tRNA-synt_1b"/>
    <property type="match status" value="1"/>
</dbReference>